<feature type="domain" description="Histidine kinase" evidence="8">
    <location>
        <begin position="245"/>
        <end position="466"/>
    </location>
</feature>
<protein>
    <recommendedName>
        <fullName evidence="2">histidine kinase</fullName>
        <ecNumber evidence="2">2.7.13.3</ecNumber>
    </recommendedName>
</protein>
<evidence type="ECO:0000259" key="9">
    <source>
        <dbReference type="PROSITE" id="PS50110"/>
    </source>
</evidence>
<dbReference type="Gene3D" id="3.30.565.10">
    <property type="entry name" value="Histidine kinase-like ATPase, C-terminal domain"/>
    <property type="match status" value="1"/>
</dbReference>
<dbReference type="GO" id="GO:0009927">
    <property type="term" value="F:histidine phosphotransfer kinase activity"/>
    <property type="evidence" value="ECO:0007669"/>
    <property type="project" value="TreeGrafter"/>
</dbReference>
<comment type="caution">
    <text evidence="10">The sequence shown here is derived from an EMBL/GenBank/DDBJ whole genome shotgun (WGS) entry which is preliminary data.</text>
</comment>
<dbReference type="Proteomes" id="UP000592294">
    <property type="component" value="Unassembled WGS sequence"/>
</dbReference>
<proteinExistence type="predicted"/>
<keyword evidence="6" id="KW-0902">Two-component regulatory system</keyword>
<feature type="domain" description="Response regulatory" evidence="9">
    <location>
        <begin position="495"/>
        <end position="611"/>
    </location>
</feature>
<dbReference type="CDD" id="cd00082">
    <property type="entry name" value="HisKA"/>
    <property type="match status" value="1"/>
</dbReference>
<evidence type="ECO:0000256" key="6">
    <source>
        <dbReference type="ARBA" id="ARBA00023012"/>
    </source>
</evidence>
<dbReference type="InterPro" id="IPR001789">
    <property type="entry name" value="Sig_transdc_resp-reg_receiver"/>
</dbReference>
<evidence type="ECO:0000313" key="10">
    <source>
        <dbReference type="EMBL" id="NVZ10197.1"/>
    </source>
</evidence>
<dbReference type="PANTHER" id="PTHR43047">
    <property type="entry name" value="TWO-COMPONENT HISTIDINE PROTEIN KINASE"/>
    <property type="match status" value="1"/>
</dbReference>
<comment type="catalytic activity">
    <reaction evidence="1">
        <text>ATP + protein L-histidine = ADP + protein N-phospho-L-histidine.</text>
        <dbReference type="EC" id="2.7.13.3"/>
    </reaction>
</comment>
<dbReference type="Pfam" id="PF00072">
    <property type="entry name" value="Response_reg"/>
    <property type="match status" value="1"/>
</dbReference>
<evidence type="ECO:0000256" key="5">
    <source>
        <dbReference type="ARBA" id="ARBA00022777"/>
    </source>
</evidence>
<dbReference type="Pfam" id="PF02518">
    <property type="entry name" value="HATPase_c"/>
    <property type="match status" value="1"/>
</dbReference>
<dbReference type="GO" id="GO:0000155">
    <property type="term" value="F:phosphorelay sensor kinase activity"/>
    <property type="evidence" value="ECO:0007669"/>
    <property type="project" value="InterPro"/>
</dbReference>
<dbReference type="InterPro" id="IPR005467">
    <property type="entry name" value="His_kinase_dom"/>
</dbReference>
<sequence>MSIRTKLALGLIAILALNLLASLHGFHRLTQAASREAEILETSSDILTLALTAQVHFKKQVQEWKNILLRGSDAELRARYVAQFEQEEGATRAYLERLVGLLQPNPEARAEAEQFLAAHDRLGREYRAALAVYRPEDAAPQLEVDRQVRGIDREPTDLLDRLVDSALAHRETTLAQVQLAARRHQFWTLILTGALMSGTALLLIWLVDRSIGRPIATTEEAARQMDHANAELARAAQAKDEFLAAMSHELRTPLTSILGLSETMGDGLLGPLSAQQEKAARMIHENGTHLLELINDILDMSRVASGQMHLRWDQVPVDQLCEASLRLIGPAAKRKGLRVSLVIDPKARLVRGDSRRLKQMLVNLLGNAVKFTPEGGSIGLDVQADAERGELCFGIWDTGVGIPREQFERLFQPFVQLDSRPARQYDGTGLGLALVSGMAELHHGRIQVESEVGQGSRFEIRLPWDPAAQRADRLQPDSTEAGESGIEAGAREPWRVLLVDDNPGNLEMFSAYLRIRGCEVHTAGSGPEAIRLVHAPRPDVILMDVQMPGMDGLETTRRLRSDPALRTVPIIALTALAMPGDREQCLEAGMDDYLTKPLGLKELHAAVAQWVARTRTAAVRALS</sequence>
<dbReference type="PRINTS" id="PR00344">
    <property type="entry name" value="BCTRLSENSOR"/>
</dbReference>
<feature type="modified residue" description="4-aspartylphosphate" evidence="7">
    <location>
        <position position="544"/>
    </location>
</feature>
<dbReference type="InterPro" id="IPR011006">
    <property type="entry name" value="CheY-like_superfamily"/>
</dbReference>
<dbReference type="InterPro" id="IPR036890">
    <property type="entry name" value="HATPase_C_sf"/>
</dbReference>
<evidence type="ECO:0000256" key="3">
    <source>
        <dbReference type="ARBA" id="ARBA00022553"/>
    </source>
</evidence>
<dbReference type="PROSITE" id="PS50110">
    <property type="entry name" value="RESPONSE_REGULATORY"/>
    <property type="match status" value="1"/>
</dbReference>
<keyword evidence="3 7" id="KW-0597">Phosphoprotein</keyword>
<evidence type="ECO:0000256" key="1">
    <source>
        <dbReference type="ARBA" id="ARBA00000085"/>
    </source>
</evidence>
<dbReference type="Gene3D" id="3.40.50.2300">
    <property type="match status" value="1"/>
</dbReference>
<keyword evidence="4" id="KW-0808">Transferase</keyword>
<dbReference type="SUPFAM" id="SSF52172">
    <property type="entry name" value="CheY-like"/>
    <property type="match status" value="1"/>
</dbReference>
<dbReference type="Pfam" id="PF00512">
    <property type="entry name" value="HisKA"/>
    <property type="match status" value="1"/>
</dbReference>
<reference evidence="10 11" key="1">
    <citation type="submission" date="2020-06" db="EMBL/GenBank/DDBJ databases">
        <title>Whole-genome sequence of Allochromatium humboldtianum DSM 21881, type strain.</title>
        <authorList>
            <person name="Kyndt J.A."/>
            <person name="Meyer T.E."/>
        </authorList>
    </citation>
    <scope>NUCLEOTIDE SEQUENCE [LARGE SCALE GENOMIC DNA]</scope>
    <source>
        <strain evidence="10 11">DSM 21881</strain>
    </source>
</reference>
<dbReference type="PANTHER" id="PTHR43047:SF63">
    <property type="entry name" value="HISTIDINE KINASE"/>
    <property type="match status" value="1"/>
</dbReference>
<dbReference type="FunFam" id="3.30.565.10:FF:000010">
    <property type="entry name" value="Sensor histidine kinase RcsC"/>
    <property type="match status" value="1"/>
</dbReference>
<dbReference type="InterPro" id="IPR004358">
    <property type="entry name" value="Sig_transdc_His_kin-like_C"/>
</dbReference>
<dbReference type="Gene3D" id="1.10.287.130">
    <property type="match status" value="1"/>
</dbReference>
<keyword evidence="11" id="KW-1185">Reference proteome</keyword>
<gene>
    <name evidence="10" type="ORF">HW932_13090</name>
</gene>
<dbReference type="PROSITE" id="PS50109">
    <property type="entry name" value="HIS_KIN"/>
    <property type="match status" value="1"/>
</dbReference>
<dbReference type="InterPro" id="IPR003594">
    <property type="entry name" value="HATPase_dom"/>
</dbReference>
<name>A0A850RFN2_9GAMM</name>
<evidence type="ECO:0000256" key="7">
    <source>
        <dbReference type="PROSITE-ProRule" id="PRU00169"/>
    </source>
</evidence>
<dbReference type="EMBL" id="JABZEO010000008">
    <property type="protein sequence ID" value="NVZ10197.1"/>
    <property type="molecule type" value="Genomic_DNA"/>
</dbReference>
<dbReference type="CDD" id="cd17546">
    <property type="entry name" value="REC_hyHK_CKI1_RcsC-like"/>
    <property type="match status" value="1"/>
</dbReference>
<dbReference type="SUPFAM" id="SSF55874">
    <property type="entry name" value="ATPase domain of HSP90 chaperone/DNA topoisomerase II/histidine kinase"/>
    <property type="match status" value="1"/>
</dbReference>
<dbReference type="AlphaFoldDB" id="A0A850RFN2"/>
<dbReference type="RefSeq" id="WP_176976938.1">
    <property type="nucleotide sequence ID" value="NZ_JABZEO010000008.1"/>
</dbReference>
<dbReference type="SMART" id="SM00387">
    <property type="entry name" value="HATPase_c"/>
    <property type="match status" value="1"/>
</dbReference>
<dbReference type="GO" id="GO:0005886">
    <property type="term" value="C:plasma membrane"/>
    <property type="evidence" value="ECO:0007669"/>
    <property type="project" value="TreeGrafter"/>
</dbReference>
<accession>A0A850RFN2</accession>
<keyword evidence="5" id="KW-0418">Kinase</keyword>
<evidence type="ECO:0000259" key="8">
    <source>
        <dbReference type="PROSITE" id="PS50109"/>
    </source>
</evidence>
<dbReference type="CDD" id="cd16922">
    <property type="entry name" value="HATPase_EvgS-ArcB-TorS-like"/>
    <property type="match status" value="1"/>
</dbReference>
<dbReference type="SMART" id="SM00448">
    <property type="entry name" value="REC"/>
    <property type="match status" value="1"/>
</dbReference>
<evidence type="ECO:0000313" key="11">
    <source>
        <dbReference type="Proteomes" id="UP000592294"/>
    </source>
</evidence>
<dbReference type="InterPro" id="IPR003661">
    <property type="entry name" value="HisK_dim/P_dom"/>
</dbReference>
<dbReference type="InterPro" id="IPR036097">
    <property type="entry name" value="HisK_dim/P_sf"/>
</dbReference>
<dbReference type="SMART" id="SM00388">
    <property type="entry name" value="HisKA"/>
    <property type="match status" value="1"/>
</dbReference>
<dbReference type="EC" id="2.7.13.3" evidence="2"/>
<evidence type="ECO:0000256" key="2">
    <source>
        <dbReference type="ARBA" id="ARBA00012438"/>
    </source>
</evidence>
<dbReference type="SUPFAM" id="SSF47384">
    <property type="entry name" value="Homodimeric domain of signal transducing histidine kinase"/>
    <property type="match status" value="1"/>
</dbReference>
<dbReference type="FunFam" id="1.10.287.130:FF:000145">
    <property type="entry name" value="Sensory transduction histidine kinase"/>
    <property type="match status" value="1"/>
</dbReference>
<organism evidence="10 11">
    <name type="scientific">Allochromatium humboldtianum</name>
    <dbReference type="NCBI Taxonomy" id="504901"/>
    <lineage>
        <taxon>Bacteria</taxon>
        <taxon>Pseudomonadati</taxon>
        <taxon>Pseudomonadota</taxon>
        <taxon>Gammaproteobacteria</taxon>
        <taxon>Chromatiales</taxon>
        <taxon>Chromatiaceae</taxon>
        <taxon>Allochromatium</taxon>
    </lineage>
</organism>
<evidence type="ECO:0000256" key="4">
    <source>
        <dbReference type="ARBA" id="ARBA00022679"/>
    </source>
</evidence>